<dbReference type="PaxDb" id="121845-A0A1S3DN30"/>
<feature type="non-terminal residue" evidence="2">
    <location>
        <position position="1"/>
    </location>
</feature>
<protein>
    <submittedName>
        <fullName evidence="2">Uncharacterized protein LOC103521517</fullName>
    </submittedName>
</protein>
<name>A0A1S3DN30_DIACI</name>
<dbReference type="GeneID" id="103521517"/>
<reference evidence="2" key="1">
    <citation type="submission" date="2025-08" db="UniProtKB">
        <authorList>
            <consortium name="RefSeq"/>
        </authorList>
    </citation>
    <scope>IDENTIFICATION</scope>
</reference>
<dbReference type="KEGG" id="dci:103521517"/>
<sequence>FKVTMEIFVDDTKVLNVNQWICEQLLPLVKQEAENCLDLNKVIRGLDSKVLMPYLPLSSEASVDSSSNLSDMNVCSSQIISSPEYSAQSSSSDDSEEYSVDIQIDKFNTPTFLPCQSPVPTGAGGAAGVTGKKEIDVYFTNENMASPSSESLVAERSKSKCDCGTNCASIVSCCPPELLTANPKVPRITTVIPSLARIPHGEPFYYTMKNKSKSSLLPTPSTNNTLSANKSETEVRCPEYYNRYVSLIVVQ</sequence>
<feature type="non-terminal residue" evidence="2">
    <location>
        <position position="251"/>
    </location>
</feature>
<proteinExistence type="predicted"/>
<gene>
    <name evidence="2" type="primary">LOC103521517</name>
</gene>
<accession>A0A1S3DN30</accession>
<dbReference type="Proteomes" id="UP000079169">
    <property type="component" value="Unplaced"/>
</dbReference>
<organism evidence="1 2">
    <name type="scientific">Diaphorina citri</name>
    <name type="common">Asian citrus psyllid</name>
    <dbReference type="NCBI Taxonomy" id="121845"/>
    <lineage>
        <taxon>Eukaryota</taxon>
        <taxon>Metazoa</taxon>
        <taxon>Ecdysozoa</taxon>
        <taxon>Arthropoda</taxon>
        <taxon>Hexapoda</taxon>
        <taxon>Insecta</taxon>
        <taxon>Pterygota</taxon>
        <taxon>Neoptera</taxon>
        <taxon>Paraneoptera</taxon>
        <taxon>Hemiptera</taxon>
        <taxon>Sternorrhyncha</taxon>
        <taxon>Psylloidea</taxon>
        <taxon>Psyllidae</taxon>
        <taxon>Diaphorininae</taxon>
        <taxon>Diaphorina</taxon>
    </lineage>
</organism>
<evidence type="ECO:0000313" key="2">
    <source>
        <dbReference type="RefSeq" id="XP_008484849.2"/>
    </source>
</evidence>
<dbReference type="AlphaFoldDB" id="A0A1S3DN30"/>
<dbReference type="RefSeq" id="XP_008484849.2">
    <property type="nucleotide sequence ID" value="XM_008486627.2"/>
</dbReference>
<evidence type="ECO:0000313" key="1">
    <source>
        <dbReference type="Proteomes" id="UP000079169"/>
    </source>
</evidence>
<keyword evidence="1" id="KW-1185">Reference proteome</keyword>